<evidence type="ECO:0000259" key="11">
    <source>
        <dbReference type="PROSITE" id="PS50023"/>
    </source>
</evidence>
<evidence type="ECO:0000313" key="13">
    <source>
        <dbReference type="EMBL" id="CAF0747664.1"/>
    </source>
</evidence>
<reference evidence="13" key="1">
    <citation type="submission" date="2021-02" db="EMBL/GenBank/DDBJ databases">
        <authorList>
            <person name="Nowell W R."/>
        </authorList>
    </citation>
    <scope>NUCLEOTIDE SEQUENCE</scope>
</reference>
<name>A0A813P5F8_9BILA</name>
<evidence type="ECO:0000313" key="16">
    <source>
        <dbReference type="EMBL" id="CAF3560821.1"/>
    </source>
</evidence>
<dbReference type="SMART" id="SM00132">
    <property type="entry name" value="LIM"/>
    <property type="match status" value="3"/>
</dbReference>
<dbReference type="CDD" id="cd23068">
    <property type="entry name" value="PDZ_ZASP52-like"/>
    <property type="match status" value="1"/>
</dbReference>
<dbReference type="GO" id="GO:0003779">
    <property type="term" value="F:actin binding"/>
    <property type="evidence" value="ECO:0007669"/>
    <property type="project" value="TreeGrafter"/>
</dbReference>
<keyword evidence="6 9" id="KW-0862">Zinc</keyword>
<dbReference type="SUPFAM" id="SSF50156">
    <property type="entry name" value="PDZ domain-like"/>
    <property type="match status" value="1"/>
</dbReference>
<dbReference type="InterPro" id="IPR001478">
    <property type="entry name" value="PDZ"/>
</dbReference>
<sequence length="544" mass="60744">MPSYTVLNVKLQRESPSTPWGFRMTGGKEFNSPLQIQRINPGSLAERCGIQPDDYIIKISSISTEHLKHQDAQDCIMRQQNNLELTLQRGAAPDHNDYSSNLEFPPHQLMTSNQPKSSYHQQQPQKVIPQIGLPVANNRALLTQAHNTPIGLYSADTVTDTLNRTLKSNGTKNVEDLQSKYLNCEDKIRNEARQGPSFRALLKGLDDGTVSNVIKNDTTMSQPSNYWEQKTLTVPNGFRPIQTMRNESNINDKFQNLNMSSPYKVEEPSSYNEFKASTTKAMSKPSPMNNNVSSSQPSFASNSPRSFSNKPTTRQTPASTNQYQPHTPSTPSFNVDINPVNKGNRVLMKGAKGSALLTKEIPSGSQIPVCSSCGTVIRGPFITAIGRTWCVDHFRCSNCGTNLAECGFVEEHGKLYCEADFEKFLAPKCHKCNQAILKECCHALEKSWHPECFVCTSCKKLIGTGSFHVEEGQPYCLEDYRRMFQSKCSSCDFAIEAGDKYLEVESLGGTYHVECFNCSMCQTSLEGQPFVVKNNKPYCRIHGH</sequence>
<dbReference type="Proteomes" id="UP000663829">
    <property type="component" value="Unassembled WGS sequence"/>
</dbReference>
<dbReference type="OrthoDB" id="5911912at2759"/>
<dbReference type="GO" id="GO:0001725">
    <property type="term" value="C:stress fiber"/>
    <property type="evidence" value="ECO:0007669"/>
    <property type="project" value="TreeGrafter"/>
</dbReference>
<dbReference type="FunFam" id="2.30.42.10:FF:000055">
    <property type="entry name" value="PDZ and LIM domain protein 3"/>
    <property type="match status" value="1"/>
</dbReference>
<keyword evidence="3" id="KW-0963">Cytoplasm</keyword>
<dbReference type="EMBL" id="CAJNOK010000852">
    <property type="protein sequence ID" value="CAF0779411.1"/>
    <property type="molecule type" value="Genomic_DNA"/>
</dbReference>
<evidence type="ECO:0000256" key="8">
    <source>
        <dbReference type="ARBA" id="ARBA00023038"/>
    </source>
</evidence>
<dbReference type="AlphaFoldDB" id="A0A813P5F8"/>
<protein>
    <recommendedName>
        <fullName evidence="18">PDZ and LIM domain protein Zasp</fullName>
    </recommendedName>
</protein>
<evidence type="ECO:0000313" key="17">
    <source>
        <dbReference type="Proteomes" id="UP000663829"/>
    </source>
</evidence>
<dbReference type="PANTHER" id="PTHR24214">
    <property type="entry name" value="PDZ AND LIM DOMAIN PROTEIN ZASP"/>
    <property type="match status" value="1"/>
</dbReference>
<dbReference type="GO" id="GO:0051371">
    <property type="term" value="F:muscle alpha-actinin binding"/>
    <property type="evidence" value="ECO:0007669"/>
    <property type="project" value="TreeGrafter"/>
</dbReference>
<evidence type="ECO:0000256" key="2">
    <source>
        <dbReference type="ARBA" id="ARBA00004496"/>
    </source>
</evidence>
<feature type="compositionally biased region" description="Polar residues" evidence="10">
    <location>
        <begin position="269"/>
        <end position="292"/>
    </location>
</feature>
<dbReference type="FunFam" id="2.10.110.10:FF:000069">
    <property type="entry name" value="Uncharacterized protein, isoform Z"/>
    <property type="match status" value="1"/>
</dbReference>
<evidence type="ECO:0000313" key="15">
    <source>
        <dbReference type="EMBL" id="CAF3526742.1"/>
    </source>
</evidence>
<dbReference type="GO" id="GO:0061061">
    <property type="term" value="P:muscle structure development"/>
    <property type="evidence" value="ECO:0007669"/>
    <property type="project" value="TreeGrafter"/>
</dbReference>
<dbReference type="PROSITE" id="PS50023">
    <property type="entry name" value="LIM_DOMAIN_2"/>
    <property type="match status" value="3"/>
</dbReference>
<evidence type="ECO:0000256" key="3">
    <source>
        <dbReference type="ARBA" id="ARBA00022490"/>
    </source>
</evidence>
<evidence type="ECO:0000256" key="7">
    <source>
        <dbReference type="ARBA" id="ARBA00022949"/>
    </source>
</evidence>
<dbReference type="Proteomes" id="UP000677228">
    <property type="component" value="Unassembled WGS sequence"/>
</dbReference>
<dbReference type="PROSITE" id="PS00478">
    <property type="entry name" value="LIM_DOMAIN_1"/>
    <property type="match status" value="2"/>
</dbReference>
<evidence type="ECO:0000256" key="10">
    <source>
        <dbReference type="SAM" id="MobiDB-lite"/>
    </source>
</evidence>
<dbReference type="GO" id="GO:0046872">
    <property type="term" value="F:metal ion binding"/>
    <property type="evidence" value="ECO:0007669"/>
    <property type="project" value="UniProtKB-KW"/>
</dbReference>
<accession>A0A813P5F8</accession>
<comment type="subcellular location">
    <subcellularLocation>
        <location evidence="1">Cell junction</location>
    </subcellularLocation>
    <subcellularLocation>
        <location evidence="2">Cytoplasm</location>
    </subcellularLocation>
</comment>
<gene>
    <name evidence="13" type="ORF">GPM918_LOCUS640</name>
    <name evidence="14" type="ORF">OVA965_LOCUS3521</name>
    <name evidence="15" type="ORF">SRO942_LOCUS641</name>
    <name evidence="16" type="ORF">TMI583_LOCUS3520</name>
</gene>
<dbReference type="InterPro" id="IPR001781">
    <property type="entry name" value="Znf_LIM"/>
</dbReference>
<dbReference type="Proteomes" id="UP000681722">
    <property type="component" value="Unassembled WGS sequence"/>
</dbReference>
<dbReference type="PROSITE" id="PS50106">
    <property type="entry name" value="PDZ"/>
    <property type="match status" value="1"/>
</dbReference>
<keyword evidence="17" id="KW-1185">Reference proteome</keyword>
<keyword evidence="5" id="KW-0677">Repeat</keyword>
<dbReference type="SUPFAM" id="SSF57716">
    <property type="entry name" value="Glucocorticoid receptor-like (DNA-binding domain)"/>
    <property type="match status" value="3"/>
</dbReference>
<dbReference type="InterPro" id="IPR036034">
    <property type="entry name" value="PDZ_sf"/>
</dbReference>
<keyword evidence="4 9" id="KW-0479">Metal-binding</keyword>
<evidence type="ECO:0000256" key="9">
    <source>
        <dbReference type="PROSITE-ProRule" id="PRU00125"/>
    </source>
</evidence>
<feature type="compositionally biased region" description="Polar residues" evidence="10">
    <location>
        <begin position="307"/>
        <end position="335"/>
    </location>
</feature>
<evidence type="ECO:0000256" key="4">
    <source>
        <dbReference type="ARBA" id="ARBA00022723"/>
    </source>
</evidence>
<feature type="domain" description="PDZ" evidence="12">
    <location>
        <begin position="8"/>
        <end position="91"/>
    </location>
</feature>
<evidence type="ECO:0000256" key="5">
    <source>
        <dbReference type="ARBA" id="ARBA00022737"/>
    </source>
</evidence>
<evidence type="ECO:0008006" key="18">
    <source>
        <dbReference type="Google" id="ProtNLM"/>
    </source>
</evidence>
<feature type="domain" description="LIM zinc-binding" evidence="11">
    <location>
        <begin position="427"/>
        <end position="486"/>
    </location>
</feature>
<dbReference type="SMART" id="SM00228">
    <property type="entry name" value="PDZ"/>
    <property type="match status" value="1"/>
</dbReference>
<keyword evidence="8 9" id="KW-0440">LIM domain</keyword>
<dbReference type="Gene3D" id="2.10.110.10">
    <property type="entry name" value="Cysteine Rich Protein"/>
    <property type="match status" value="3"/>
</dbReference>
<evidence type="ECO:0000256" key="6">
    <source>
        <dbReference type="ARBA" id="ARBA00022833"/>
    </source>
</evidence>
<proteinExistence type="predicted"/>
<dbReference type="Proteomes" id="UP000682733">
    <property type="component" value="Unassembled WGS sequence"/>
</dbReference>
<feature type="domain" description="LIM zinc-binding" evidence="11">
    <location>
        <begin position="487"/>
        <end position="544"/>
    </location>
</feature>
<dbReference type="InterPro" id="IPR050604">
    <property type="entry name" value="PDZ-LIM_domain"/>
</dbReference>
<keyword evidence="7" id="KW-0965">Cell junction</keyword>
<evidence type="ECO:0000313" key="14">
    <source>
        <dbReference type="EMBL" id="CAF0779411.1"/>
    </source>
</evidence>
<dbReference type="GO" id="GO:0005912">
    <property type="term" value="C:adherens junction"/>
    <property type="evidence" value="ECO:0007669"/>
    <property type="project" value="TreeGrafter"/>
</dbReference>
<dbReference type="SMART" id="SM00735">
    <property type="entry name" value="ZM"/>
    <property type="match status" value="1"/>
</dbReference>
<dbReference type="Gene3D" id="2.30.42.10">
    <property type="match status" value="1"/>
</dbReference>
<dbReference type="PANTHER" id="PTHR24214:SF38">
    <property type="entry name" value="PDZ AND LIM DOMAIN PROTEIN ZASP-RELATED"/>
    <property type="match status" value="1"/>
</dbReference>
<dbReference type="GO" id="GO:0030036">
    <property type="term" value="P:actin cytoskeleton organization"/>
    <property type="evidence" value="ECO:0007669"/>
    <property type="project" value="TreeGrafter"/>
</dbReference>
<feature type="region of interest" description="Disordered" evidence="10">
    <location>
        <begin position="264"/>
        <end position="338"/>
    </location>
</feature>
<dbReference type="EMBL" id="CAJNOQ010000052">
    <property type="protein sequence ID" value="CAF0747664.1"/>
    <property type="molecule type" value="Genomic_DNA"/>
</dbReference>
<dbReference type="Pfam" id="PF00595">
    <property type="entry name" value="PDZ"/>
    <property type="match status" value="1"/>
</dbReference>
<organism evidence="13 17">
    <name type="scientific">Didymodactylos carnosus</name>
    <dbReference type="NCBI Taxonomy" id="1234261"/>
    <lineage>
        <taxon>Eukaryota</taxon>
        <taxon>Metazoa</taxon>
        <taxon>Spiralia</taxon>
        <taxon>Gnathifera</taxon>
        <taxon>Rotifera</taxon>
        <taxon>Eurotatoria</taxon>
        <taxon>Bdelloidea</taxon>
        <taxon>Philodinida</taxon>
        <taxon>Philodinidae</taxon>
        <taxon>Didymodactylos</taxon>
    </lineage>
</organism>
<dbReference type="FunFam" id="2.10.110.10:FF:000008">
    <property type="entry name" value="Paxillin isoform 1"/>
    <property type="match status" value="1"/>
</dbReference>
<evidence type="ECO:0000259" key="12">
    <source>
        <dbReference type="PROSITE" id="PS50106"/>
    </source>
</evidence>
<evidence type="ECO:0000256" key="1">
    <source>
        <dbReference type="ARBA" id="ARBA00004282"/>
    </source>
</evidence>
<dbReference type="GO" id="GO:0030018">
    <property type="term" value="C:Z disc"/>
    <property type="evidence" value="ECO:0007669"/>
    <property type="project" value="TreeGrafter"/>
</dbReference>
<dbReference type="Pfam" id="PF00412">
    <property type="entry name" value="LIM"/>
    <property type="match status" value="3"/>
</dbReference>
<feature type="domain" description="LIM zinc-binding" evidence="11">
    <location>
        <begin position="368"/>
        <end position="426"/>
    </location>
</feature>
<dbReference type="EMBL" id="CAJOBC010000052">
    <property type="protein sequence ID" value="CAF3526742.1"/>
    <property type="molecule type" value="Genomic_DNA"/>
</dbReference>
<dbReference type="CDD" id="cd09361">
    <property type="entry name" value="LIM1_Enigma_like"/>
    <property type="match status" value="1"/>
</dbReference>
<comment type="caution">
    <text evidence="13">The sequence shown here is derived from an EMBL/GenBank/DDBJ whole genome shotgun (WGS) entry which is preliminary data.</text>
</comment>
<feature type="compositionally biased region" description="Low complexity" evidence="10">
    <location>
        <begin position="293"/>
        <end position="306"/>
    </location>
</feature>
<dbReference type="GO" id="GO:0031941">
    <property type="term" value="C:filamentous actin"/>
    <property type="evidence" value="ECO:0007669"/>
    <property type="project" value="TreeGrafter"/>
</dbReference>
<dbReference type="EMBL" id="CAJOBA010000852">
    <property type="protein sequence ID" value="CAF3560821.1"/>
    <property type="molecule type" value="Genomic_DNA"/>
</dbReference>
<dbReference type="InterPro" id="IPR006643">
    <property type="entry name" value="Zasp-like_motif"/>
</dbReference>